<reference evidence="1 2" key="1">
    <citation type="submission" date="2018-06" db="EMBL/GenBank/DDBJ databases">
        <authorList>
            <person name="DeCurzio J.M."/>
            <person name="Delesalle V.A."/>
            <person name="Garlena R.A."/>
            <person name="Russell D.A."/>
            <person name="Pope W.H."/>
            <person name="Jacobs-Sera D."/>
            <person name="Hatfull G.F."/>
        </authorList>
    </citation>
    <scope>NUCLEOTIDE SEQUENCE [LARGE SCALE GENOMIC DNA]</scope>
</reference>
<organism evidence="1 2">
    <name type="scientific">Gordonia phage Ronaldo</name>
    <dbReference type="NCBI Taxonomy" id="2250397"/>
    <lineage>
        <taxon>Viruses</taxon>
        <taxon>Duplodnaviria</taxon>
        <taxon>Heunggongvirae</taxon>
        <taxon>Uroviricota</taxon>
        <taxon>Caudoviricetes</taxon>
        <taxon>Ronaldovirus</taxon>
        <taxon>Ronaldovirus ronaldo</taxon>
    </lineage>
</organism>
<dbReference type="Proteomes" id="UP000258385">
    <property type="component" value="Segment"/>
</dbReference>
<dbReference type="GeneID" id="54998635"/>
<protein>
    <submittedName>
        <fullName evidence="1">Minor tail protein</fullName>
    </submittedName>
</protein>
<dbReference type="RefSeq" id="YP_009807751.1">
    <property type="nucleotide sequence ID" value="NC_048028.1"/>
</dbReference>
<gene>
    <name evidence="1" type="primary">55</name>
    <name evidence="1" type="ORF">SEA_RONALDO_55</name>
</gene>
<sequence length="315" mass="34454">MMFEPSNSIIELFGCDGSYFVIHGQGAGDQGVYLGKGQAEGLYDAPVKTQWRSSAHEIGGKHKKTSYLVRELELGFHVLGTDVEAAQNESDLRKAFDYSEDPWDDDAVQAKLTWTIETADNSSSRSLDVLLSDTPEMKMEVDPRTLDETGYFNLVLPLSAGQPMWYEPSVTTVFSSTATSASGTITVSNPTDRPMAHKFICTRATWVLPDPSWRGRRYLRAPGGPYPSRTVTLPALTSTDGGAVVDLDPMQLNVRSANGTNLLGRMPVVGSYFMHVIPPYTPPTQLPVSYTGAPAGGAMVQCVQPRLWSRPWGLE</sequence>
<evidence type="ECO:0000313" key="1">
    <source>
        <dbReference type="EMBL" id="AXN53617.1"/>
    </source>
</evidence>
<proteinExistence type="predicted"/>
<dbReference type="KEGG" id="vg:54998635"/>
<evidence type="ECO:0000313" key="2">
    <source>
        <dbReference type="Proteomes" id="UP000258385"/>
    </source>
</evidence>
<keyword evidence="2" id="KW-1185">Reference proteome</keyword>
<accession>A0A346FD03</accession>
<dbReference type="EMBL" id="MH479925">
    <property type="protein sequence ID" value="AXN53617.1"/>
    <property type="molecule type" value="Genomic_DNA"/>
</dbReference>
<name>A0A346FD03_9CAUD</name>